<dbReference type="Gene3D" id="3.40.430.10">
    <property type="entry name" value="Dihydrofolate Reductase, subunit A"/>
    <property type="match status" value="1"/>
</dbReference>
<dbReference type="SUPFAM" id="SSF53597">
    <property type="entry name" value="Dihydrofolate reductase-like"/>
    <property type="match status" value="1"/>
</dbReference>
<proteinExistence type="predicted"/>
<sequence length="174" mass="19357">MARVRFYVATSLDGFIADREGSVEWLAPYDARLYGYDKFVSEVGALIMGRRTYELIFAIGEDWPYNGKPVYVLSSTSLGDVPPGVVTTTRGLRAALQQARDMTRNDIWIVGGAVTMQSALEERLVDMLEIFLVPVLLGSGLNLLNDLSRHPTLIFDGIEAFPDGVVKLRYLVPR</sequence>
<organism evidence="2 3">
    <name type="scientific">Hyphomicrobium album</name>
    <dbReference type="NCBI Taxonomy" id="2665159"/>
    <lineage>
        <taxon>Bacteria</taxon>
        <taxon>Pseudomonadati</taxon>
        <taxon>Pseudomonadota</taxon>
        <taxon>Alphaproteobacteria</taxon>
        <taxon>Hyphomicrobiales</taxon>
        <taxon>Hyphomicrobiaceae</taxon>
        <taxon>Hyphomicrobium</taxon>
    </lineage>
</organism>
<dbReference type="EMBL" id="WMBQ01000002">
    <property type="protein sequence ID" value="MTD95353.1"/>
    <property type="molecule type" value="Genomic_DNA"/>
</dbReference>
<dbReference type="GO" id="GO:0008703">
    <property type="term" value="F:5-amino-6-(5-phosphoribosylamino)uracil reductase activity"/>
    <property type="evidence" value="ECO:0007669"/>
    <property type="project" value="InterPro"/>
</dbReference>
<dbReference type="Proteomes" id="UP000440694">
    <property type="component" value="Unassembled WGS sequence"/>
</dbReference>
<gene>
    <name evidence="2" type="ORF">GIW81_13520</name>
</gene>
<dbReference type="PANTHER" id="PTHR38011:SF11">
    <property type="entry name" value="2,5-DIAMINO-6-RIBOSYLAMINO-4(3H)-PYRIMIDINONE 5'-PHOSPHATE REDUCTASE"/>
    <property type="match status" value="1"/>
</dbReference>
<dbReference type="InterPro" id="IPR024072">
    <property type="entry name" value="DHFR-like_dom_sf"/>
</dbReference>
<name>A0A6I3KLQ8_9HYPH</name>
<evidence type="ECO:0000313" key="3">
    <source>
        <dbReference type="Proteomes" id="UP000440694"/>
    </source>
</evidence>
<accession>A0A6I3KLQ8</accession>
<dbReference type="RefSeq" id="WP_154739908.1">
    <property type="nucleotide sequence ID" value="NZ_WMBQ01000002.1"/>
</dbReference>
<evidence type="ECO:0000313" key="2">
    <source>
        <dbReference type="EMBL" id="MTD95353.1"/>
    </source>
</evidence>
<dbReference type="GO" id="GO:0009231">
    <property type="term" value="P:riboflavin biosynthetic process"/>
    <property type="evidence" value="ECO:0007669"/>
    <property type="project" value="InterPro"/>
</dbReference>
<reference evidence="2 3" key="1">
    <citation type="submission" date="2019-11" db="EMBL/GenBank/DDBJ databases">
        <title>Identification of a novel strain.</title>
        <authorList>
            <person name="Xu Q."/>
            <person name="Wang G."/>
        </authorList>
    </citation>
    <scope>NUCLEOTIDE SEQUENCE [LARGE SCALE GENOMIC DNA]</scope>
    <source>
        <strain evidence="3">xq</strain>
    </source>
</reference>
<dbReference type="InterPro" id="IPR050765">
    <property type="entry name" value="Riboflavin_Biosynth_HTPR"/>
</dbReference>
<dbReference type="InterPro" id="IPR002734">
    <property type="entry name" value="RibDG_C"/>
</dbReference>
<dbReference type="AlphaFoldDB" id="A0A6I3KLQ8"/>
<dbReference type="PANTHER" id="PTHR38011">
    <property type="entry name" value="DIHYDROFOLATE REDUCTASE FAMILY PROTEIN (AFU_ORTHOLOGUE AFUA_8G06820)"/>
    <property type="match status" value="1"/>
</dbReference>
<protein>
    <submittedName>
        <fullName evidence="2">Dihydrofolate reductase</fullName>
    </submittedName>
</protein>
<evidence type="ECO:0000259" key="1">
    <source>
        <dbReference type="Pfam" id="PF01872"/>
    </source>
</evidence>
<feature type="domain" description="Bacterial bifunctional deaminase-reductase C-terminal" evidence="1">
    <location>
        <begin position="4"/>
        <end position="166"/>
    </location>
</feature>
<comment type="caution">
    <text evidence="2">The sequence shown here is derived from an EMBL/GenBank/DDBJ whole genome shotgun (WGS) entry which is preliminary data.</text>
</comment>
<keyword evidence="3" id="KW-1185">Reference proteome</keyword>
<dbReference type="Pfam" id="PF01872">
    <property type="entry name" value="RibD_C"/>
    <property type="match status" value="1"/>
</dbReference>